<dbReference type="Pfam" id="PF05656">
    <property type="entry name" value="DUF805"/>
    <property type="match status" value="1"/>
</dbReference>
<dbReference type="AlphaFoldDB" id="A0A6G4R215"/>
<organism evidence="2">
    <name type="scientific">Caulobacter sp. 602-2</name>
    <dbReference type="NCBI Taxonomy" id="2710887"/>
    <lineage>
        <taxon>Bacteria</taxon>
        <taxon>Pseudomonadati</taxon>
        <taxon>Pseudomonadota</taxon>
        <taxon>Alphaproteobacteria</taxon>
        <taxon>Caulobacterales</taxon>
        <taxon>Caulobacteraceae</taxon>
        <taxon>Caulobacter</taxon>
    </lineage>
</organism>
<dbReference type="GO" id="GO:0005886">
    <property type="term" value="C:plasma membrane"/>
    <property type="evidence" value="ECO:0007669"/>
    <property type="project" value="TreeGrafter"/>
</dbReference>
<protein>
    <submittedName>
        <fullName evidence="2">DUF805 domain-containing protein</fullName>
    </submittedName>
</protein>
<keyword evidence="1" id="KW-0812">Transmembrane</keyword>
<name>A0A6G4R215_9CAUL</name>
<dbReference type="PANTHER" id="PTHR34980:SF2">
    <property type="entry name" value="INNER MEMBRANE PROTEIN YHAH-RELATED"/>
    <property type="match status" value="1"/>
</dbReference>
<feature type="transmembrane region" description="Helical" evidence="1">
    <location>
        <begin position="98"/>
        <end position="118"/>
    </location>
</feature>
<comment type="caution">
    <text evidence="2">The sequence shown here is derived from an EMBL/GenBank/DDBJ whole genome shotgun (WGS) entry which is preliminary data.</text>
</comment>
<feature type="transmembrane region" description="Helical" evidence="1">
    <location>
        <begin position="130"/>
        <end position="154"/>
    </location>
</feature>
<evidence type="ECO:0000313" key="2">
    <source>
        <dbReference type="EMBL" id="NGM51749.1"/>
    </source>
</evidence>
<dbReference type="PANTHER" id="PTHR34980">
    <property type="entry name" value="INNER MEMBRANE PROTEIN-RELATED-RELATED"/>
    <property type="match status" value="1"/>
</dbReference>
<proteinExistence type="predicted"/>
<keyword evidence="1" id="KW-1133">Transmembrane helix</keyword>
<reference evidence="2" key="1">
    <citation type="submission" date="2020-02" db="EMBL/GenBank/DDBJ databases">
        <authorList>
            <person name="Gao J."/>
            <person name="Sun J."/>
        </authorList>
    </citation>
    <scope>NUCLEOTIDE SEQUENCE</scope>
    <source>
        <strain evidence="2">602-2</strain>
    </source>
</reference>
<gene>
    <name evidence="2" type="ORF">G5B46_19220</name>
</gene>
<feature type="transmembrane region" description="Helical" evidence="1">
    <location>
        <begin position="24"/>
        <end position="47"/>
    </location>
</feature>
<dbReference type="InterPro" id="IPR008523">
    <property type="entry name" value="DUF805"/>
</dbReference>
<keyword evidence="1" id="KW-0472">Membrane</keyword>
<dbReference type="RefSeq" id="WP_165261519.1">
    <property type="nucleotide sequence ID" value="NZ_JAAKGT010000011.1"/>
</dbReference>
<dbReference type="EMBL" id="JAAKGT010000011">
    <property type="protein sequence ID" value="NGM51749.1"/>
    <property type="molecule type" value="Genomic_DNA"/>
</dbReference>
<accession>A0A6G4R215</accession>
<evidence type="ECO:0000256" key="1">
    <source>
        <dbReference type="SAM" id="Phobius"/>
    </source>
</evidence>
<sequence>MLASIRHGFSNLCRFSGRDRRGRFWPFAGLVVIGGLIGMNLAILPIFTAAFVAADPFADGGSGFRPFFWIMGASTAAIVALLAAAVTRRLHDIGRSGLWGLPPAVFLAIGLALFPVLFEGAIAGDETTMFLFLPLFANNLAYMASLVMLVVFLCRAGQPDDNRYGPEA</sequence>
<feature type="transmembrane region" description="Helical" evidence="1">
    <location>
        <begin position="67"/>
        <end position="86"/>
    </location>
</feature>